<feature type="transmembrane region" description="Helical" evidence="7">
    <location>
        <begin position="344"/>
        <end position="367"/>
    </location>
</feature>
<feature type="transmembrane region" description="Helical" evidence="7">
    <location>
        <begin position="418"/>
        <end position="435"/>
    </location>
</feature>
<dbReference type="Pfam" id="PF02687">
    <property type="entry name" value="FtsX"/>
    <property type="match status" value="1"/>
</dbReference>
<evidence type="ECO:0000256" key="5">
    <source>
        <dbReference type="ARBA" id="ARBA00023136"/>
    </source>
</evidence>
<feature type="transmembrane region" description="Helical" evidence="7">
    <location>
        <begin position="379"/>
        <end position="398"/>
    </location>
</feature>
<dbReference type="InterPro" id="IPR003838">
    <property type="entry name" value="ABC3_permease_C"/>
</dbReference>
<feature type="transmembrane region" description="Helical" evidence="7">
    <location>
        <begin position="512"/>
        <end position="536"/>
    </location>
</feature>
<dbReference type="PANTHER" id="PTHR43738:SF2">
    <property type="entry name" value="ABC TRANSPORTER PERMEASE"/>
    <property type="match status" value="1"/>
</dbReference>
<keyword evidence="8" id="KW-0732">Signal</keyword>
<evidence type="ECO:0000313" key="10">
    <source>
        <dbReference type="EMBL" id="AYC36411.1"/>
    </source>
</evidence>
<proteinExistence type="predicted"/>
<dbReference type="EMBL" id="CP032427">
    <property type="protein sequence ID" value="AYC36411.1"/>
    <property type="molecule type" value="Genomic_DNA"/>
</dbReference>
<evidence type="ECO:0000256" key="8">
    <source>
        <dbReference type="SAM" id="SignalP"/>
    </source>
</evidence>
<evidence type="ECO:0000259" key="9">
    <source>
        <dbReference type="Pfam" id="PF02687"/>
    </source>
</evidence>
<feature type="region of interest" description="Disordered" evidence="6">
    <location>
        <begin position="728"/>
        <end position="748"/>
    </location>
</feature>
<evidence type="ECO:0000256" key="4">
    <source>
        <dbReference type="ARBA" id="ARBA00022989"/>
    </source>
</evidence>
<dbReference type="GO" id="GO:0005886">
    <property type="term" value="C:plasma membrane"/>
    <property type="evidence" value="ECO:0007669"/>
    <property type="project" value="UniProtKB-SubCell"/>
</dbReference>
<evidence type="ECO:0000313" key="11">
    <source>
        <dbReference type="Proteomes" id="UP000265765"/>
    </source>
</evidence>
<dbReference type="PANTHER" id="PTHR43738">
    <property type="entry name" value="ABC TRANSPORTER, MEMBRANE PROTEIN"/>
    <property type="match status" value="1"/>
</dbReference>
<keyword evidence="5 7" id="KW-0472">Membrane</keyword>
<name>A0AAI8PL05_9ACTN</name>
<feature type="transmembrane region" description="Helical" evidence="7">
    <location>
        <begin position="1034"/>
        <end position="1059"/>
    </location>
</feature>
<comment type="subcellular location">
    <subcellularLocation>
        <location evidence="1">Cell membrane</location>
        <topology evidence="1">Multi-pass membrane protein</topology>
    </subcellularLocation>
</comment>
<feature type="chain" id="PRO_5042523611" description="ABC3 transporter permease C-terminal domain-containing protein" evidence="8">
    <location>
        <begin position="18"/>
        <end position="1074"/>
    </location>
</feature>
<dbReference type="KEGG" id="sge:DWG14_00620"/>
<feature type="transmembrane region" description="Helical" evidence="7">
    <location>
        <begin position="990"/>
        <end position="1014"/>
    </location>
</feature>
<feature type="domain" description="ABC3 transporter permease C-terminal" evidence="9">
    <location>
        <begin position="948"/>
        <end position="1055"/>
    </location>
</feature>
<evidence type="ECO:0000256" key="2">
    <source>
        <dbReference type="ARBA" id="ARBA00022475"/>
    </source>
</evidence>
<protein>
    <recommendedName>
        <fullName evidence="9">ABC3 transporter permease C-terminal domain-containing protein</fullName>
    </recommendedName>
</protein>
<keyword evidence="4 7" id="KW-1133">Transmembrane helix</keyword>
<gene>
    <name evidence="10" type="ORF">DWG14_00620</name>
</gene>
<accession>A0AAI8PL05</accession>
<feature type="transmembrane region" description="Helical" evidence="7">
    <location>
        <begin position="940"/>
        <end position="959"/>
    </location>
</feature>
<feature type="transmembrane region" description="Helical" evidence="7">
    <location>
        <begin position="455"/>
        <end position="482"/>
    </location>
</feature>
<feature type="transmembrane region" description="Helical" evidence="7">
    <location>
        <begin position="301"/>
        <end position="323"/>
    </location>
</feature>
<keyword evidence="2" id="KW-1003">Cell membrane</keyword>
<evidence type="ECO:0000256" key="1">
    <source>
        <dbReference type="ARBA" id="ARBA00004651"/>
    </source>
</evidence>
<evidence type="ECO:0000256" key="6">
    <source>
        <dbReference type="SAM" id="MobiDB-lite"/>
    </source>
</evidence>
<evidence type="ECO:0000256" key="3">
    <source>
        <dbReference type="ARBA" id="ARBA00022692"/>
    </source>
</evidence>
<sequence>MTVLLCATALAALAALAGSSVQDGAVRRLGDHIDAQASVSASFRAGGMAAADRDVRAAVERVFAGVPQQTYVGLLGVSPVSVTRIGAEGGPPRVPGAGGLHPVAVQEAARFGKLVSGRWPAGTADAPAAAFTSLPEVRVGAGSTEPVDAAVPEPLARRLGVGPGTALRVEDAFGRAVTVRVTGVFRARGGVGVWPAMAGDLAPGQTADQRLLVVSASALNGSAALNGHLTAHWSAQPDFSRIDAADLAGLRDRLRAFSGSRTDVSVFGGRQPSLDDLNVVSGLPGAVDDLTVPMVAARSSLYLPSVMLAALALATLVLAARQLTVRRRDELALQRARGAGTPRLLGGAAAEWALTGIPAALAAPFLAGLLHPGARGTGVWAVVGVTLLVHAAAVLLPVLPSTRARSARGARAAAAQRLGADLALAVVAVLGYLELRRHHSLLSGPGSGGAAADPVLVLVPALVAGAAALLLLRLLPLASLALDAFGRRSRGVVLTLAGWHLGRRAARNAGPVVLMCLAVSVSAFATTALACLGALASEEAAFTVGADVRISPTADGSYPSSVLGSAYRALPAVTSVRPVTRATVNLPGGATEDLVGTIGGPAPRTPSADVHGIRLPGRPSALLLDERLSSDGSRAAPGLELTVQDADGLVSTVTARVPAADGVRHTVVVPLDVPLSGGRPRQYPLTLTAVTLLPQPGTRPARLGLELIRVGARGTADTWESRLPPGQAWADGTEHASDSTAGACEGKPTGGYEPGTPGVCSIAVGGSGVLRTTVSTGIRPAQDVDDALGGGLSEDDYATRPAGQVRFVAGPAGRAAPLPVRADDVTLSAARLRVGATTTLDVGSARITAKVVGRVDALPGLGRGQGHLIADQRQLAAAMTRAGADQQDPAFWWLGSTDSARTAVAAEAQPALGRVTTTARTAASLQADPFRSGLRRALELVRYLAPAFAVIAFTVHAVVSTRQRRKEFALLRAIGVRTGNLSALLGTEQLGLTLFAVVPGALMGMALAAAVLPLVTVDDSGQTPYPPLPLVMPWGTVALFTVVTAILISGVVLALARLLPRVDLVRVLRAGEDR</sequence>
<feature type="signal peptide" evidence="8">
    <location>
        <begin position="1"/>
        <end position="17"/>
    </location>
</feature>
<dbReference type="GeneID" id="91279598"/>
<keyword evidence="3 7" id="KW-0812">Transmembrane</keyword>
<dbReference type="RefSeq" id="WP_246090893.1">
    <property type="nucleotide sequence ID" value="NZ_CP032427.1"/>
</dbReference>
<dbReference type="InterPro" id="IPR051125">
    <property type="entry name" value="ABC-4/HrtB_transporter"/>
</dbReference>
<dbReference type="AlphaFoldDB" id="A0AAI8PL05"/>
<reference evidence="10 11" key="1">
    <citation type="submission" date="2018-09" db="EMBL/GenBank/DDBJ databases">
        <title>Production of Trimethoprim by Streptomyces sp. 3E-1.</title>
        <authorList>
            <person name="Kang H.J."/>
            <person name="Kim S.B."/>
        </authorList>
    </citation>
    <scope>NUCLEOTIDE SEQUENCE [LARGE SCALE GENOMIC DNA]</scope>
    <source>
        <strain evidence="10 11">3E-1</strain>
    </source>
</reference>
<organism evidence="10 11">
    <name type="scientific">Streptomyces griseorubiginosus</name>
    <dbReference type="NCBI Taxonomy" id="67304"/>
    <lineage>
        <taxon>Bacteria</taxon>
        <taxon>Bacillati</taxon>
        <taxon>Actinomycetota</taxon>
        <taxon>Actinomycetes</taxon>
        <taxon>Kitasatosporales</taxon>
        <taxon>Streptomycetaceae</taxon>
        <taxon>Streptomyces</taxon>
    </lineage>
</organism>
<evidence type="ECO:0000256" key="7">
    <source>
        <dbReference type="SAM" id="Phobius"/>
    </source>
</evidence>
<dbReference type="Proteomes" id="UP000265765">
    <property type="component" value="Chromosome"/>
</dbReference>